<reference evidence="9" key="1">
    <citation type="journal article" date="2018" name="Int. J. Syst. Evol. Microbiol.">
        <title>Carboxylicivirga sediminis sp. nov., isolated from coastal sediment.</title>
        <authorList>
            <person name="Wang F.Q."/>
            <person name="Ren L.H."/>
            <person name="Zou R.J."/>
            <person name="Sun Y.Z."/>
            <person name="Liu X.J."/>
            <person name="Jiang F."/>
            <person name="Liu L.J."/>
        </authorList>
    </citation>
    <scope>NUCLEOTIDE SEQUENCE</scope>
    <source>
        <strain evidence="9">JR1</strain>
    </source>
</reference>
<dbReference type="RefSeq" id="WP_212188827.1">
    <property type="nucleotide sequence ID" value="NZ_JAGTAR010000005.1"/>
</dbReference>
<dbReference type="InterPro" id="IPR004254">
    <property type="entry name" value="AdipoR/HlyIII-related"/>
</dbReference>
<organism evidence="9 10">
    <name type="scientific">Carboxylicivirga sediminis</name>
    <dbReference type="NCBI Taxonomy" id="2006564"/>
    <lineage>
        <taxon>Bacteria</taxon>
        <taxon>Pseudomonadati</taxon>
        <taxon>Bacteroidota</taxon>
        <taxon>Bacteroidia</taxon>
        <taxon>Marinilabiliales</taxon>
        <taxon>Marinilabiliaceae</taxon>
        <taxon>Carboxylicivirga</taxon>
    </lineage>
</organism>
<accession>A0A941IXP8</accession>
<reference evidence="9" key="2">
    <citation type="submission" date="2021-04" db="EMBL/GenBank/DDBJ databases">
        <authorList>
            <person name="Zhang T."/>
            <person name="Zhang Y."/>
            <person name="Lu D."/>
            <person name="Zuo D."/>
            <person name="Du Z."/>
        </authorList>
    </citation>
    <scope>NUCLEOTIDE SEQUENCE</scope>
    <source>
        <strain evidence="9">JR1</strain>
    </source>
</reference>
<feature type="transmembrane region" description="Helical" evidence="8">
    <location>
        <begin position="160"/>
        <end position="178"/>
    </location>
</feature>
<evidence type="ECO:0000256" key="6">
    <source>
        <dbReference type="ARBA" id="ARBA00023136"/>
    </source>
</evidence>
<gene>
    <name evidence="9" type="ORF">KDU71_05085</name>
</gene>
<evidence type="ECO:0000256" key="5">
    <source>
        <dbReference type="ARBA" id="ARBA00022989"/>
    </source>
</evidence>
<dbReference type="GO" id="GO:0005886">
    <property type="term" value="C:plasma membrane"/>
    <property type="evidence" value="ECO:0007669"/>
    <property type="project" value="UniProtKB-SubCell"/>
</dbReference>
<evidence type="ECO:0000256" key="7">
    <source>
        <dbReference type="PIRSR" id="PIRSR604254-1"/>
    </source>
</evidence>
<dbReference type="PANTHER" id="PTHR20855">
    <property type="entry name" value="ADIPOR/PROGESTIN RECEPTOR-RELATED"/>
    <property type="match status" value="1"/>
</dbReference>
<keyword evidence="7" id="KW-0862">Zinc</keyword>
<evidence type="ECO:0000313" key="9">
    <source>
        <dbReference type="EMBL" id="MBR8534927.1"/>
    </source>
</evidence>
<name>A0A941IXP8_9BACT</name>
<feature type="transmembrane region" description="Helical" evidence="8">
    <location>
        <begin position="190"/>
        <end position="208"/>
    </location>
</feature>
<feature type="binding site" evidence="7">
    <location>
        <position position="65"/>
    </location>
    <ligand>
        <name>Zn(2+)</name>
        <dbReference type="ChEBI" id="CHEBI:29105"/>
    </ligand>
</feature>
<feature type="transmembrane region" description="Helical" evidence="8">
    <location>
        <begin position="78"/>
        <end position="98"/>
    </location>
</feature>
<dbReference type="NCBIfam" id="TIGR01065">
    <property type="entry name" value="hlyIII"/>
    <property type="match status" value="1"/>
</dbReference>
<dbReference type="InterPro" id="IPR005744">
    <property type="entry name" value="Hy-lIII"/>
</dbReference>
<dbReference type="GO" id="GO:0046872">
    <property type="term" value="F:metal ion binding"/>
    <property type="evidence" value="ECO:0007669"/>
    <property type="project" value="UniProtKB-KW"/>
</dbReference>
<evidence type="ECO:0000256" key="3">
    <source>
        <dbReference type="ARBA" id="ARBA00022475"/>
    </source>
</evidence>
<sequence>MQVKPSTYSPLEEKLNIYSHLAGIILGFVALIFLLFKANSTLSLTVYLSYGACIIALFTSSTLYHSEKDSIRRARLKVFDHCAIYFMIAGSYIPFLILGIGTSWAWWLLAGVWLLAISGSILKLFYAGRFQILSTISYVLLGWIVVVAIKPLIAALSTPALTWLALGGAFYTLGAVLYQIKRIPFNHAIFHAFVLLGAYAHFHAIYWHI</sequence>
<comment type="similarity">
    <text evidence="2">Belongs to the UPF0073 (Hly-III) family.</text>
</comment>
<dbReference type="EMBL" id="JAGTAR010000005">
    <property type="protein sequence ID" value="MBR8534927.1"/>
    <property type="molecule type" value="Genomic_DNA"/>
</dbReference>
<dbReference type="PANTHER" id="PTHR20855:SF3">
    <property type="entry name" value="LD03007P"/>
    <property type="match status" value="1"/>
</dbReference>
<keyword evidence="6 8" id="KW-0472">Membrane</keyword>
<dbReference type="Proteomes" id="UP000679220">
    <property type="component" value="Unassembled WGS sequence"/>
</dbReference>
<evidence type="ECO:0000256" key="4">
    <source>
        <dbReference type="ARBA" id="ARBA00022692"/>
    </source>
</evidence>
<evidence type="ECO:0000256" key="2">
    <source>
        <dbReference type="ARBA" id="ARBA00008488"/>
    </source>
</evidence>
<feature type="transmembrane region" description="Helical" evidence="8">
    <location>
        <begin position="21"/>
        <end position="38"/>
    </location>
</feature>
<protein>
    <submittedName>
        <fullName evidence="9">Hemolysin III family protein</fullName>
    </submittedName>
</protein>
<feature type="transmembrane region" description="Helical" evidence="8">
    <location>
        <begin position="104"/>
        <end position="125"/>
    </location>
</feature>
<feature type="binding site" evidence="7">
    <location>
        <position position="187"/>
    </location>
    <ligand>
        <name>Zn(2+)</name>
        <dbReference type="ChEBI" id="CHEBI:29105"/>
    </ligand>
</feature>
<feature type="transmembrane region" description="Helical" evidence="8">
    <location>
        <begin position="132"/>
        <end position="154"/>
    </location>
</feature>
<dbReference type="Pfam" id="PF03006">
    <property type="entry name" value="HlyIII"/>
    <property type="match status" value="1"/>
</dbReference>
<evidence type="ECO:0000256" key="1">
    <source>
        <dbReference type="ARBA" id="ARBA00004651"/>
    </source>
</evidence>
<evidence type="ECO:0000313" key="10">
    <source>
        <dbReference type="Proteomes" id="UP000679220"/>
    </source>
</evidence>
<evidence type="ECO:0000256" key="8">
    <source>
        <dbReference type="SAM" id="Phobius"/>
    </source>
</evidence>
<dbReference type="GO" id="GO:0140911">
    <property type="term" value="F:pore-forming activity"/>
    <property type="evidence" value="ECO:0007669"/>
    <property type="project" value="InterPro"/>
</dbReference>
<proteinExistence type="inferred from homology"/>
<feature type="transmembrane region" description="Helical" evidence="8">
    <location>
        <begin position="44"/>
        <end position="66"/>
    </location>
</feature>
<feature type="binding site" evidence="7">
    <location>
        <position position="191"/>
    </location>
    <ligand>
        <name>Zn(2+)</name>
        <dbReference type="ChEBI" id="CHEBI:29105"/>
    </ligand>
</feature>
<dbReference type="AlphaFoldDB" id="A0A941IXP8"/>
<keyword evidence="10" id="KW-1185">Reference proteome</keyword>
<keyword evidence="5 8" id="KW-1133">Transmembrane helix</keyword>
<comment type="caution">
    <text evidence="9">The sequence shown here is derived from an EMBL/GenBank/DDBJ whole genome shotgun (WGS) entry which is preliminary data.</text>
</comment>
<keyword evidence="3" id="KW-1003">Cell membrane</keyword>
<keyword evidence="7" id="KW-0479">Metal-binding</keyword>
<comment type="subcellular location">
    <subcellularLocation>
        <location evidence="1">Cell membrane</location>
        <topology evidence="1">Multi-pass membrane protein</topology>
    </subcellularLocation>
</comment>
<keyword evidence="4 8" id="KW-0812">Transmembrane</keyword>